<gene>
    <name evidence="2" type="ORF">ID47_11700</name>
</gene>
<dbReference type="OrthoDB" id="7431909at2"/>
<feature type="region of interest" description="Disordered" evidence="1">
    <location>
        <begin position="40"/>
        <end position="65"/>
    </location>
</feature>
<dbReference type="EMBL" id="CP008941">
    <property type="protein sequence ID" value="AIK97252.1"/>
    <property type="molecule type" value="Genomic_DNA"/>
</dbReference>
<dbReference type="AlphaFoldDB" id="A0A077AVS6"/>
<sequence>MFICLLHISINPAVCAKPKVSKETVKDSIEKQLQILNAPKPASDSKKNSVTEPPVPSQPSSGVPVSTELKKIDAKFSMVREGEVVKVTLNFDKGVPYYAVFCRGNDWYITLSYPTNSTMIDWHATEFPEITSIDTLSNNDAFSYLIHFNKKVYPKITFDDQKNSLTVNFGQERIEEGQPVSITQPRKKEDAFRLQLRNARTDVEFEPDKLDQILWVICCEDRNKPIAAHHYPEFDILESYQGVAFLLRADDLDYSYVRKVAEISKEGGMGNSYTPVPQSADLISSIFSDFNPLTAPQISKDVLRTLVRGDPHIKDGLYLIWLYLGQGLGQEAADMAEQVLGQAPDLNLLPFWRSLRGLASLLRFRYQKVPNYLNFITNEPEVECWSTIAQAVQDVYSKPTNMSKLLQYKNILMASPVALQERLRNDILEVGIISHNKSILMIYANNFAAPTFSQNKPLFEVATAVLNLDPTRPSSAAALQTMSEKDPTSKASILAAFEYLKFLHETKKIDPTDELKQLDHLRYSWRGDLLEYTICKYLAQRYMEEHRYAEALPLLRKTIKYFTKESHTDKLPEQMQQALIDYFNQKSPPVLEMLSIFQDYTSIAPDDERGDAIMIKATNILANLELYEEAVGLLKDYLENKVKEGSNLQNRKNLIYYRMAVASILGNKPKDCLDYLSDIHDIAGQMLDDIAILKSESYLRLKKTEQALQSLGDTPAQQFHKASIYFGDKRWVEAAGVYQGIAQRASGVLDQIKENSIVNLALCYAILNDQKALADVQANFKEFMAKRKGEQTFNFLTTPDAKVSLAHLASLQQVDSFADRLKAVFSDTTKPAK</sequence>
<dbReference type="STRING" id="91604.ID47_11700"/>
<keyword evidence="3" id="KW-1185">Reference proteome</keyword>
<evidence type="ECO:0000313" key="3">
    <source>
        <dbReference type="Proteomes" id="UP000028926"/>
    </source>
</evidence>
<dbReference type="KEGG" id="paca:ID47_11700"/>
<dbReference type="eggNOG" id="COG0457">
    <property type="taxonomic scope" value="Bacteria"/>
</dbReference>
<organism evidence="2 3">
    <name type="scientific">Candidatus Odyssella acanthamoebae</name>
    <dbReference type="NCBI Taxonomy" id="91604"/>
    <lineage>
        <taxon>Bacteria</taxon>
        <taxon>Pseudomonadati</taxon>
        <taxon>Pseudomonadota</taxon>
        <taxon>Alphaproteobacteria</taxon>
        <taxon>Holosporales</taxon>
        <taxon>Candidatus Paracaedibacteraceae</taxon>
        <taxon>Candidatus Odyssella</taxon>
    </lineage>
</organism>
<proteinExistence type="predicted"/>
<protein>
    <recommendedName>
        <fullName evidence="4">Tetratricopeptide repeat protein</fullName>
    </recommendedName>
</protein>
<evidence type="ECO:0000313" key="2">
    <source>
        <dbReference type="EMBL" id="AIK97252.1"/>
    </source>
</evidence>
<dbReference type="Proteomes" id="UP000028926">
    <property type="component" value="Chromosome"/>
</dbReference>
<dbReference type="RefSeq" id="WP_038466596.1">
    <property type="nucleotide sequence ID" value="NZ_CP008941.1"/>
</dbReference>
<evidence type="ECO:0008006" key="4">
    <source>
        <dbReference type="Google" id="ProtNLM"/>
    </source>
</evidence>
<evidence type="ECO:0000256" key="1">
    <source>
        <dbReference type="SAM" id="MobiDB-lite"/>
    </source>
</evidence>
<reference evidence="2 3" key="1">
    <citation type="submission" date="2014-07" db="EMBL/GenBank/DDBJ databases">
        <title>Comparative genomic insights into amoeba endosymbionts belonging to the families of Holosporaceae and Candidatus Midichloriaceae within Rickettsiales.</title>
        <authorList>
            <person name="Wang Z."/>
            <person name="Wu M."/>
        </authorList>
    </citation>
    <scope>NUCLEOTIDE SEQUENCE [LARGE SCALE GENOMIC DNA]</scope>
    <source>
        <strain evidence="2">PRA3</strain>
    </source>
</reference>
<dbReference type="HOGENOM" id="CLU_340578_0_0_5"/>
<accession>A0A077AVS6</accession>
<name>A0A077AVS6_9PROT</name>